<dbReference type="EC" id="3.1.1.29" evidence="1"/>
<proteinExistence type="inferred from homology"/>
<evidence type="ECO:0000256" key="4">
    <source>
        <dbReference type="ARBA" id="ARBA00041531"/>
    </source>
</evidence>
<dbReference type="Proteomes" id="UP000326759">
    <property type="component" value="Unassembled WGS sequence"/>
</dbReference>
<dbReference type="PANTHER" id="PTHR11075:SF54">
    <property type="entry name" value="LARGE RIBOSOMAL SUBUNIT PROTEIN ML62"/>
    <property type="match status" value="1"/>
</dbReference>
<dbReference type="FunFam" id="3.30.160.20:FF:000046">
    <property type="entry name" value="Peptidyl-tRNA hydrolase ICT1"/>
    <property type="match status" value="1"/>
</dbReference>
<evidence type="ECO:0000256" key="2">
    <source>
        <dbReference type="ARBA" id="ARBA00038225"/>
    </source>
</evidence>
<dbReference type="OrthoDB" id="270639at2759"/>
<comment type="similarity">
    <text evidence="2">Belongs to the prokaryotic/mitochondrial release factor family. Mitochondrion-specific ribosomal protein mL62 subfamily.</text>
</comment>
<dbReference type="NCBIfam" id="NF006718">
    <property type="entry name" value="PRK09256.1"/>
    <property type="match status" value="1"/>
</dbReference>
<dbReference type="Pfam" id="PF00472">
    <property type="entry name" value="RF-1"/>
    <property type="match status" value="1"/>
</dbReference>
<keyword evidence="8" id="KW-1185">Reference proteome</keyword>
<dbReference type="InterPro" id="IPR000352">
    <property type="entry name" value="Pep_chain_release_fac_I"/>
</dbReference>
<feature type="domain" description="Prokaryotic-type class I peptide chain release factors" evidence="6">
    <location>
        <begin position="69"/>
        <end position="85"/>
    </location>
</feature>
<gene>
    <name evidence="7" type="primary">Ict1</name>
    <name evidence="7" type="ORF">Anas_04227</name>
</gene>
<evidence type="ECO:0000313" key="8">
    <source>
        <dbReference type="Proteomes" id="UP000326759"/>
    </source>
</evidence>
<feature type="region of interest" description="Disordered" evidence="5">
    <location>
        <begin position="168"/>
        <end position="193"/>
    </location>
</feature>
<dbReference type="GO" id="GO:0004045">
    <property type="term" value="F:peptidyl-tRNA hydrolase activity"/>
    <property type="evidence" value="ECO:0007669"/>
    <property type="project" value="UniProtKB-EC"/>
</dbReference>
<evidence type="ECO:0000256" key="3">
    <source>
        <dbReference type="ARBA" id="ARBA00039441"/>
    </source>
</evidence>
<accession>A0A5N5SW19</accession>
<evidence type="ECO:0000256" key="5">
    <source>
        <dbReference type="SAM" id="MobiDB-lite"/>
    </source>
</evidence>
<dbReference type="GO" id="GO:0005762">
    <property type="term" value="C:mitochondrial large ribosomal subunit"/>
    <property type="evidence" value="ECO:0007669"/>
    <property type="project" value="TreeGrafter"/>
</dbReference>
<keyword evidence="7" id="KW-0378">Hydrolase</keyword>
<reference evidence="7 8" key="1">
    <citation type="journal article" date="2019" name="PLoS Biol.">
        <title>Sex chromosomes control vertical transmission of feminizing Wolbachia symbionts in an isopod.</title>
        <authorList>
            <person name="Becking T."/>
            <person name="Chebbi M.A."/>
            <person name="Giraud I."/>
            <person name="Moumen B."/>
            <person name="Laverre T."/>
            <person name="Caubet Y."/>
            <person name="Peccoud J."/>
            <person name="Gilbert C."/>
            <person name="Cordaux R."/>
        </authorList>
    </citation>
    <scope>NUCLEOTIDE SEQUENCE [LARGE SCALE GENOMIC DNA]</scope>
    <source>
        <strain evidence="7">ANa2</strain>
        <tissue evidence="7">Whole body excluding digestive tract and cuticle</tissue>
    </source>
</reference>
<protein>
    <recommendedName>
        <fullName evidence="3">Large ribosomal subunit protein mL62</fullName>
        <ecNumber evidence="1">3.1.1.29</ecNumber>
    </recommendedName>
    <alternativeName>
        <fullName evidence="4">Peptidyl-tRNA hydrolase ICT1, mitochondrial</fullName>
    </alternativeName>
</protein>
<dbReference type="GO" id="GO:0016150">
    <property type="term" value="F:translation release factor activity, codon nonspecific"/>
    <property type="evidence" value="ECO:0007669"/>
    <property type="project" value="TreeGrafter"/>
</dbReference>
<dbReference type="EMBL" id="SEYY01019304">
    <property type="protein sequence ID" value="KAB7498426.1"/>
    <property type="molecule type" value="Genomic_DNA"/>
</dbReference>
<dbReference type="PANTHER" id="PTHR11075">
    <property type="entry name" value="PEPTIDE CHAIN RELEASE FACTOR"/>
    <property type="match status" value="1"/>
</dbReference>
<organism evidence="7 8">
    <name type="scientific">Armadillidium nasatum</name>
    <dbReference type="NCBI Taxonomy" id="96803"/>
    <lineage>
        <taxon>Eukaryota</taxon>
        <taxon>Metazoa</taxon>
        <taxon>Ecdysozoa</taxon>
        <taxon>Arthropoda</taxon>
        <taxon>Crustacea</taxon>
        <taxon>Multicrustacea</taxon>
        <taxon>Malacostraca</taxon>
        <taxon>Eumalacostraca</taxon>
        <taxon>Peracarida</taxon>
        <taxon>Isopoda</taxon>
        <taxon>Oniscidea</taxon>
        <taxon>Crinocheta</taxon>
        <taxon>Armadillidiidae</taxon>
        <taxon>Armadillidium</taxon>
    </lineage>
</organism>
<comment type="caution">
    <text evidence="7">The sequence shown here is derived from an EMBL/GenBank/DDBJ whole genome shotgun (WGS) entry which is preliminary data.</text>
</comment>
<dbReference type="Gene3D" id="3.30.160.20">
    <property type="match status" value="1"/>
</dbReference>
<dbReference type="SUPFAM" id="SSF110916">
    <property type="entry name" value="Peptidyl-tRNA hydrolase domain-like"/>
    <property type="match status" value="1"/>
</dbReference>
<dbReference type="AlphaFoldDB" id="A0A5N5SW19"/>
<dbReference type="InterPro" id="IPR052104">
    <property type="entry name" value="Mito_Release_Factor_mL62"/>
</dbReference>
<name>A0A5N5SW19_9CRUS</name>
<feature type="compositionally biased region" description="Basic and acidic residues" evidence="5">
    <location>
        <begin position="168"/>
        <end position="187"/>
    </location>
</feature>
<dbReference type="PROSITE" id="PS00745">
    <property type="entry name" value="RF_PROK_I"/>
    <property type="match status" value="1"/>
</dbReference>
<dbReference type="GO" id="GO:0070126">
    <property type="term" value="P:mitochondrial translational termination"/>
    <property type="evidence" value="ECO:0007669"/>
    <property type="project" value="TreeGrafter"/>
</dbReference>
<evidence type="ECO:0000256" key="1">
    <source>
        <dbReference type="ARBA" id="ARBA00013260"/>
    </source>
</evidence>
<evidence type="ECO:0000313" key="7">
    <source>
        <dbReference type="EMBL" id="KAB7498426.1"/>
    </source>
</evidence>
<sequence length="193" mass="22151">MANRIASLLTRSFSSLGNQNVFESSISLKKLYPNSSLDIARYIQPPTSKSNGSFTGYIPINELNITYSRSSGPGGQNVNKVNTKVDIRFHLESAKWLPDDLKPRLMEKHKNSINSEGYFVIKSDRTRSQQLNLADALDKLRYIIHRTEAPIPAPSYKDLEIKRRRLEKSSRDRLRLKRDRSLVKQDRQGSNME</sequence>
<evidence type="ECO:0000259" key="6">
    <source>
        <dbReference type="PROSITE" id="PS00745"/>
    </source>
</evidence>